<dbReference type="AlphaFoldDB" id="A0A2M9HG27"/>
<dbReference type="EMBL" id="PEBK01000002">
    <property type="protein sequence ID" value="PJM75733.1"/>
    <property type="molecule type" value="Genomic_DNA"/>
</dbReference>
<comment type="caution">
    <text evidence="2">The sequence shown here is derived from an EMBL/GenBank/DDBJ whole genome shotgun (WGS) entry which is preliminary data.</text>
</comment>
<gene>
    <name evidence="2" type="ORF">CSQ87_02245</name>
</gene>
<feature type="region of interest" description="Disordered" evidence="1">
    <location>
        <begin position="1"/>
        <end position="61"/>
    </location>
</feature>
<evidence type="ECO:0000313" key="3">
    <source>
        <dbReference type="Proteomes" id="UP000231451"/>
    </source>
</evidence>
<evidence type="ECO:0000313" key="2">
    <source>
        <dbReference type="EMBL" id="PJM75733.1"/>
    </source>
</evidence>
<accession>A0A2M9HG27</accession>
<feature type="compositionally biased region" description="Low complexity" evidence="1">
    <location>
        <begin position="15"/>
        <end position="34"/>
    </location>
</feature>
<dbReference type="Proteomes" id="UP000231451">
    <property type="component" value="Unassembled WGS sequence"/>
</dbReference>
<proteinExistence type="predicted"/>
<reference evidence="2 3" key="1">
    <citation type="submission" date="2017-10" db="EMBL/GenBank/DDBJ databases">
        <title>Draft genome sequences of strains TRE 1, TRE 9, TRE H and TRI 7, isolated from tamarins, belonging to four potential novel Bifidobacterium species.</title>
        <authorList>
            <person name="Mattarelli P."/>
            <person name="Modesto M."/>
            <person name="Puglisi E."/>
            <person name="Morelli L."/>
            <person name="Spezio C."/>
            <person name="Bonetti A."/>
            <person name="Sandri C."/>
        </authorList>
    </citation>
    <scope>NUCLEOTIDE SEQUENCE [LARGE SCALE GENOMIC DNA]</scope>
    <source>
        <strain evidence="3">TRI7</strain>
    </source>
</reference>
<protein>
    <submittedName>
        <fullName evidence="2">Uncharacterized protein</fullName>
    </submittedName>
</protein>
<keyword evidence="3" id="KW-1185">Reference proteome</keyword>
<organism evidence="2 3">
    <name type="scientific">Bifidobacterium simiarum</name>
    <dbReference type="NCBI Taxonomy" id="2045441"/>
    <lineage>
        <taxon>Bacteria</taxon>
        <taxon>Bacillati</taxon>
        <taxon>Actinomycetota</taxon>
        <taxon>Actinomycetes</taxon>
        <taxon>Bifidobacteriales</taxon>
        <taxon>Bifidobacteriaceae</taxon>
        <taxon>Bifidobacterium</taxon>
    </lineage>
</organism>
<evidence type="ECO:0000256" key="1">
    <source>
        <dbReference type="SAM" id="MobiDB-lite"/>
    </source>
</evidence>
<name>A0A2M9HG27_9BIFI</name>
<sequence>MIDEMLAADPEESPENTPETNSDTTITIAAKTTKNPTARPLPSLVTDGRFRSPSRREERGPPTVLFTDRFLDLLMTVPRSLTYADTES</sequence>
<feature type="compositionally biased region" description="Basic and acidic residues" evidence="1">
    <location>
        <begin position="48"/>
        <end position="60"/>
    </location>
</feature>